<accession>A0A1G7SAW0</accession>
<dbReference type="GO" id="GO:0016787">
    <property type="term" value="F:hydrolase activity"/>
    <property type="evidence" value="ECO:0007669"/>
    <property type="project" value="UniProtKB-KW"/>
</dbReference>
<comment type="similarity">
    <text evidence="4">Belongs to the metallo-dependent hydrolases superfamily. Phosphotriesterase family.</text>
</comment>
<dbReference type="Gene3D" id="3.20.20.140">
    <property type="entry name" value="Metal-dependent hydrolases"/>
    <property type="match status" value="1"/>
</dbReference>
<dbReference type="Pfam" id="PF02126">
    <property type="entry name" value="PTE"/>
    <property type="match status" value="1"/>
</dbReference>
<proteinExistence type="inferred from homology"/>
<evidence type="ECO:0000256" key="1">
    <source>
        <dbReference type="ARBA" id="ARBA00022723"/>
    </source>
</evidence>
<evidence type="ECO:0000256" key="3">
    <source>
        <dbReference type="PIRSR" id="PIRSR601559-50"/>
    </source>
</evidence>
<evidence type="ECO:0000313" key="6">
    <source>
        <dbReference type="Proteomes" id="UP000198923"/>
    </source>
</evidence>
<evidence type="ECO:0000256" key="4">
    <source>
        <dbReference type="PROSITE-ProRule" id="PRU00679"/>
    </source>
</evidence>
<organism evidence="5 6">
    <name type="scientific">Sinosporangium album</name>
    <dbReference type="NCBI Taxonomy" id="504805"/>
    <lineage>
        <taxon>Bacteria</taxon>
        <taxon>Bacillati</taxon>
        <taxon>Actinomycetota</taxon>
        <taxon>Actinomycetes</taxon>
        <taxon>Streptosporangiales</taxon>
        <taxon>Streptosporangiaceae</taxon>
        <taxon>Sinosporangium</taxon>
    </lineage>
</organism>
<keyword evidence="1" id="KW-0479">Metal-binding</keyword>
<gene>
    <name evidence="5" type="ORF">SAMN05421505_102236</name>
</gene>
<dbReference type="RefSeq" id="WP_093167931.1">
    <property type="nucleotide sequence ID" value="NZ_FNCN01000002.1"/>
</dbReference>
<name>A0A1G7SAW0_9ACTN</name>
<dbReference type="EMBL" id="FNCN01000002">
    <property type="protein sequence ID" value="SDG20197.1"/>
    <property type="molecule type" value="Genomic_DNA"/>
</dbReference>
<feature type="modified residue" description="N6-carboxylysine" evidence="3 4">
    <location>
        <position position="142"/>
    </location>
</feature>
<evidence type="ECO:0000313" key="5">
    <source>
        <dbReference type="EMBL" id="SDG20197.1"/>
    </source>
</evidence>
<sequence>MREPLIRTVAGPVPASGINGTVLPHEHLRVDLRWGVRVESDPARWLDEEQAVTDELRTLRDTQNLGLVVEQTCLGMGRDAISLTRVAAASHVAVVAATGLFTEPFTGEMCKTSDIGALTDHLLTEIFSGLDGTNVIPGVIGKVGTWGAEPTPAEERALIAAARASRTTGLPVSACGGGGFTVLEILLGEDLPGRRIAVAVTGPDPAVLRKIAGTGAYITLNTLDLPLDHAVRIACTLMDEGHTDRLLVSTGLSRVAQLRKYDGPGYGHCLRDLLPALRRAGADDAAVRAITHTNPLAWLTSAQ</sequence>
<keyword evidence="6" id="KW-1185">Reference proteome</keyword>
<dbReference type="AlphaFoldDB" id="A0A1G7SAW0"/>
<dbReference type="InterPro" id="IPR001559">
    <property type="entry name" value="Phosphotriesterase"/>
</dbReference>
<dbReference type="InterPro" id="IPR032466">
    <property type="entry name" value="Metal_Hydrolase"/>
</dbReference>
<dbReference type="OrthoDB" id="9795018at2"/>
<dbReference type="PANTHER" id="PTHR10819:SF3">
    <property type="entry name" value="PHOSPHOTRIESTERASE-RELATED PROTEIN"/>
    <property type="match status" value="1"/>
</dbReference>
<keyword evidence="2" id="KW-0378">Hydrolase</keyword>
<dbReference type="STRING" id="504805.SAMN05421505_102236"/>
<evidence type="ECO:0000256" key="2">
    <source>
        <dbReference type="ARBA" id="ARBA00022801"/>
    </source>
</evidence>
<reference evidence="5 6" key="1">
    <citation type="submission" date="2016-10" db="EMBL/GenBank/DDBJ databases">
        <authorList>
            <person name="de Groot N.N."/>
        </authorList>
    </citation>
    <scope>NUCLEOTIDE SEQUENCE [LARGE SCALE GENOMIC DNA]</scope>
    <source>
        <strain evidence="5 6">CPCC 201354</strain>
    </source>
</reference>
<dbReference type="SUPFAM" id="SSF51556">
    <property type="entry name" value="Metallo-dependent hydrolases"/>
    <property type="match status" value="1"/>
</dbReference>
<dbReference type="PROSITE" id="PS51347">
    <property type="entry name" value="PHOSPHOTRIESTERASE_2"/>
    <property type="match status" value="1"/>
</dbReference>
<protein>
    <submittedName>
        <fullName evidence="5">Phosphotriesterase-related protein</fullName>
    </submittedName>
</protein>
<dbReference type="PANTHER" id="PTHR10819">
    <property type="entry name" value="PHOSPHOTRIESTERASE-RELATED"/>
    <property type="match status" value="1"/>
</dbReference>
<dbReference type="Proteomes" id="UP000198923">
    <property type="component" value="Unassembled WGS sequence"/>
</dbReference>
<dbReference type="GO" id="GO:0008270">
    <property type="term" value="F:zinc ion binding"/>
    <property type="evidence" value="ECO:0007669"/>
    <property type="project" value="InterPro"/>
</dbReference>